<dbReference type="GO" id="GO:0005737">
    <property type="term" value="C:cytoplasm"/>
    <property type="evidence" value="ECO:0007669"/>
    <property type="project" value="UniProtKB-SubCell"/>
</dbReference>
<dbReference type="CDD" id="cd16962">
    <property type="entry name" value="RuvC"/>
    <property type="match status" value="1"/>
</dbReference>
<keyword evidence="8 13" id="KW-0460">Magnesium</keyword>
<evidence type="ECO:0000256" key="5">
    <source>
        <dbReference type="ARBA" id="ARBA00022759"/>
    </source>
</evidence>
<keyword evidence="4 13" id="KW-0479">Metal-binding</keyword>
<dbReference type="PANTHER" id="PTHR30194:SF3">
    <property type="entry name" value="CROSSOVER JUNCTION ENDODEOXYRIBONUCLEASE RUVC"/>
    <property type="match status" value="1"/>
</dbReference>
<dbReference type="Proteomes" id="UP000075391">
    <property type="component" value="Unassembled WGS sequence"/>
</dbReference>
<evidence type="ECO:0000256" key="12">
    <source>
        <dbReference type="ARBA" id="ARBA00029354"/>
    </source>
</evidence>
<dbReference type="EC" id="3.1.21.10" evidence="13 14"/>
<protein>
    <recommendedName>
        <fullName evidence="13 14">Crossover junction endodeoxyribonuclease RuvC</fullName>
        <ecNumber evidence="13 14">3.1.21.10</ecNumber>
    </recommendedName>
    <alternativeName>
        <fullName evidence="13">Holliday junction nuclease RuvC</fullName>
    </alternativeName>
    <alternativeName>
        <fullName evidence="13">Holliday junction resolvase RuvC</fullName>
    </alternativeName>
</protein>
<accession>A0A150WUV3</accession>
<dbReference type="HAMAP" id="MF_00034">
    <property type="entry name" value="RuvC"/>
    <property type="match status" value="1"/>
</dbReference>
<dbReference type="InterPro" id="IPR036397">
    <property type="entry name" value="RNaseH_sf"/>
</dbReference>
<keyword evidence="10 13" id="KW-0233">DNA recombination</keyword>
<dbReference type="InterPro" id="IPR002176">
    <property type="entry name" value="X-over_junc_endoDNase_RuvC"/>
</dbReference>
<gene>
    <name evidence="13" type="primary">ruvC</name>
    <name evidence="16" type="ORF">AZI85_13810</name>
    <name evidence="15" type="ORF">AZI87_00225</name>
</gene>
<keyword evidence="3 13" id="KW-0540">Nuclease</keyword>
<dbReference type="AlphaFoldDB" id="A0A150WUV3"/>
<comment type="subunit">
    <text evidence="13">Homodimer which binds Holliday junction (HJ) DNA. The HJ becomes 2-fold symmetrical on binding to RuvC with unstacked arms; it has a different conformation from HJ DNA in complex with RuvA. In the full resolvosome a probable DNA-RuvA(4)-RuvB(12)-RuvC(2) complex forms which resolves the HJ.</text>
</comment>
<evidence type="ECO:0000313" key="18">
    <source>
        <dbReference type="Proteomes" id="UP000075799"/>
    </source>
</evidence>
<evidence type="ECO:0000256" key="1">
    <source>
        <dbReference type="ARBA" id="ARBA00009518"/>
    </source>
</evidence>
<dbReference type="EMBL" id="LUKF01000002">
    <property type="protein sequence ID" value="KYG70221.1"/>
    <property type="molecule type" value="Genomic_DNA"/>
</dbReference>
<dbReference type="FunFam" id="3.30.420.10:FF:000002">
    <property type="entry name" value="Crossover junction endodeoxyribonuclease RuvC"/>
    <property type="match status" value="1"/>
</dbReference>
<dbReference type="GO" id="GO:0006310">
    <property type="term" value="P:DNA recombination"/>
    <property type="evidence" value="ECO:0007669"/>
    <property type="project" value="UniProtKB-UniRule"/>
</dbReference>
<comment type="subcellular location">
    <subcellularLocation>
        <location evidence="13">Cytoplasm</location>
    </subcellularLocation>
</comment>
<evidence type="ECO:0000256" key="10">
    <source>
        <dbReference type="ARBA" id="ARBA00023172"/>
    </source>
</evidence>
<evidence type="ECO:0000256" key="13">
    <source>
        <dbReference type="HAMAP-Rule" id="MF_00034"/>
    </source>
</evidence>
<keyword evidence="7 13" id="KW-0378">Hydrolase</keyword>
<dbReference type="GO" id="GO:0048476">
    <property type="term" value="C:Holliday junction resolvase complex"/>
    <property type="evidence" value="ECO:0007669"/>
    <property type="project" value="UniProtKB-UniRule"/>
</dbReference>
<keyword evidence="5 13" id="KW-0255">Endonuclease</keyword>
<organism evidence="16 17">
    <name type="scientific">Bdellovibrio bacteriovorus</name>
    <dbReference type="NCBI Taxonomy" id="959"/>
    <lineage>
        <taxon>Bacteria</taxon>
        <taxon>Pseudomonadati</taxon>
        <taxon>Bdellovibrionota</taxon>
        <taxon>Bdellovibrionia</taxon>
        <taxon>Bdellovibrionales</taxon>
        <taxon>Pseudobdellovibrionaceae</taxon>
        <taxon>Bdellovibrio</taxon>
    </lineage>
</organism>
<dbReference type="Gene3D" id="3.30.420.10">
    <property type="entry name" value="Ribonuclease H-like superfamily/Ribonuclease H"/>
    <property type="match status" value="1"/>
</dbReference>
<keyword evidence="6 13" id="KW-0227">DNA damage</keyword>
<dbReference type="OrthoDB" id="9805499at2"/>
<evidence type="ECO:0000256" key="14">
    <source>
        <dbReference type="NCBIfam" id="TIGR00228"/>
    </source>
</evidence>
<feature type="binding site" evidence="13">
    <location>
        <position position="69"/>
    </location>
    <ligand>
        <name>Mg(2+)</name>
        <dbReference type="ChEBI" id="CHEBI:18420"/>
        <label>2</label>
    </ligand>
</feature>
<comment type="similarity">
    <text evidence="1 13">Belongs to the RuvC family.</text>
</comment>
<dbReference type="GO" id="GO:0006281">
    <property type="term" value="P:DNA repair"/>
    <property type="evidence" value="ECO:0007669"/>
    <property type="project" value="UniProtKB-UniRule"/>
</dbReference>
<dbReference type="RefSeq" id="WP_063206493.1">
    <property type="nucleotide sequence ID" value="NZ_CP168967.1"/>
</dbReference>
<evidence type="ECO:0000256" key="7">
    <source>
        <dbReference type="ARBA" id="ARBA00022801"/>
    </source>
</evidence>
<proteinExistence type="inferred from homology"/>
<dbReference type="GO" id="GO:0003677">
    <property type="term" value="F:DNA binding"/>
    <property type="evidence" value="ECO:0007669"/>
    <property type="project" value="UniProtKB-KW"/>
</dbReference>
<dbReference type="InterPro" id="IPR012337">
    <property type="entry name" value="RNaseH-like_sf"/>
</dbReference>
<reference evidence="17 18" key="1">
    <citation type="submission" date="2016-03" db="EMBL/GenBank/DDBJ databases">
        <authorList>
            <person name="Ploux O."/>
        </authorList>
    </citation>
    <scope>NUCLEOTIDE SEQUENCE [LARGE SCALE GENOMIC DNA]</scope>
    <source>
        <strain evidence="16 17">BER2</strain>
        <strain evidence="15 18">EC13</strain>
    </source>
</reference>
<keyword evidence="11 13" id="KW-0234">DNA repair</keyword>
<evidence type="ECO:0000256" key="11">
    <source>
        <dbReference type="ARBA" id="ARBA00023204"/>
    </source>
</evidence>
<dbReference type="Pfam" id="PF02075">
    <property type="entry name" value="RuvC"/>
    <property type="match status" value="1"/>
</dbReference>
<dbReference type="PRINTS" id="PR00696">
    <property type="entry name" value="RSOLVASERUVC"/>
</dbReference>
<evidence type="ECO:0000256" key="4">
    <source>
        <dbReference type="ARBA" id="ARBA00022723"/>
    </source>
</evidence>
<evidence type="ECO:0000256" key="2">
    <source>
        <dbReference type="ARBA" id="ARBA00022490"/>
    </source>
</evidence>
<name>A0A150WUV3_BDEBC</name>
<dbReference type="NCBIfam" id="TIGR00228">
    <property type="entry name" value="ruvC"/>
    <property type="match status" value="1"/>
</dbReference>
<feature type="binding site" evidence="13">
    <location>
        <position position="141"/>
    </location>
    <ligand>
        <name>Mg(2+)</name>
        <dbReference type="ChEBI" id="CHEBI:18420"/>
        <label>1</label>
    </ligand>
</feature>
<evidence type="ECO:0000256" key="3">
    <source>
        <dbReference type="ARBA" id="ARBA00022722"/>
    </source>
</evidence>
<evidence type="ECO:0000313" key="16">
    <source>
        <dbReference type="EMBL" id="KYG70221.1"/>
    </source>
</evidence>
<keyword evidence="2 13" id="KW-0963">Cytoplasm</keyword>
<feature type="binding site" evidence="13">
    <location>
        <position position="9"/>
    </location>
    <ligand>
        <name>Mg(2+)</name>
        <dbReference type="ChEBI" id="CHEBI:18420"/>
        <label>1</label>
    </ligand>
</feature>
<dbReference type="GO" id="GO:0000287">
    <property type="term" value="F:magnesium ion binding"/>
    <property type="evidence" value="ECO:0007669"/>
    <property type="project" value="UniProtKB-UniRule"/>
</dbReference>
<sequence length="168" mass="18227">MSVTILGVDPGSRITGFGVIRVENGRIEHINHGVILLDADQAFPYRMKELGSAFREVMTKYQPDQVVIEKIFLGKNADSAFKLGHARGVVMYEAGLGGSDVFEYATRVVKKGVTGTGGASKEDVQAILKAILNIKVINRIDASDALAMACHHAFEIKKKSILQRAVSL</sequence>
<comment type="function">
    <text evidence="13">The RuvA-RuvB-RuvC complex processes Holliday junction (HJ) DNA during genetic recombination and DNA repair. Endonuclease that resolves HJ intermediates. Cleaves cruciform DNA by making single-stranded nicks across the HJ at symmetrical positions within the homologous arms, yielding a 5'-phosphate and a 3'-hydroxyl group; requires a central core of homology in the junction. The consensus cleavage sequence is 5'-(A/T)TT(C/G)-3'. Cleavage occurs on the 3'-side of the TT dinucleotide at the point of strand exchange. HJ branch migration catalyzed by RuvA-RuvB allows RuvC to scan DNA until it finds its consensus sequence, where it cleaves and resolves the cruciform DNA.</text>
</comment>
<keyword evidence="9 13" id="KW-0238">DNA-binding</keyword>
<evidence type="ECO:0000313" key="17">
    <source>
        <dbReference type="Proteomes" id="UP000075391"/>
    </source>
</evidence>
<dbReference type="EMBL" id="LUKD01000001">
    <property type="protein sequence ID" value="KYG67747.1"/>
    <property type="molecule type" value="Genomic_DNA"/>
</dbReference>
<feature type="active site" evidence="13">
    <location>
        <position position="9"/>
    </location>
</feature>
<evidence type="ECO:0000313" key="15">
    <source>
        <dbReference type="EMBL" id="KYG67747.1"/>
    </source>
</evidence>
<dbReference type="PANTHER" id="PTHR30194">
    <property type="entry name" value="CROSSOVER JUNCTION ENDODEOXYRIBONUCLEASE RUVC"/>
    <property type="match status" value="1"/>
</dbReference>
<feature type="active site" evidence="13">
    <location>
        <position position="141"/>
    </location>
</feature>
<comment type="cofactor">
    <cofactor evidence="13">
        <name>Mg(2+)</name>
        <dbReference type="ChEBI" id="CHEBI:18420"/>
    </cofactor>
    <text evidence="13">Binds 2 Mg(2+) ion per subunit.</text>
</comment>
<dbReference type="SUPFAM" id="SSF53098">
    <property type="entry name" value="Ribonuclease H-like"/>
    <property type="match status" value="1"/>
</dbReference>
<dbReference type="Proteomes" id="UP000075799">
    <property type="component" value="Unassembled WGS sequence"/>
</dbReference>
<comment type="caution">
    <text evidence="16">The sequence shown here is derived from an EMBL/GenBank/DDBJ whole genome shotgun (WGS) entry which is preliminary data.</text>
</comment>
<evidence type="ECO:0000256" key="8">
    <source>
        <dbReference type="ARBA" id="ARBA00022842"/>
    </source>
</evidence>
<feature type="active site" evidence="13">
    <location>
        <position position="69"/>
    </location>
</feature>
<comment type="catalytic activity">
    <reaction evidence="12 13">
        <text>Endonucleolytic cleavage at a junction such as a reciprocal single-stranded crossover between two homologous DNA duplexes (Holliday junction).</text>
        <dbReference type="EC" id="3.1.21.10"/>
    </reaction>
</comment>
<dbReference type="GO" id="GO:0008821">
    <property type="term" value="F:crossover junction DNA endonuclease activity"/>
    <property type="evidence" value="ECO:0007669"/>
    <property type="project" value="UniProtKB-UniRule"/>
</dbReference>
<evidence type="ECO:0000256" key="6">
    <source>
        <dbReference type="ARBA" id="ARBA00022763"/>
    </source>
</evidence>
<evidence type="ECO:0000256" key="9">
    <source>
        <dbReference type="ARBA" id="ARBA00023125"/>
    </source>
</evidence>